<evidence type="ECO:0000313" key="2">
    <source>
        <dbReference type="Proteomes" id="UP001153269"/>
    </source>
</evidence>
<reference evidence="1" key="1">
    <citation type="submission" date="2020-03" db="EMBL/GenBank/DDBJ databases">
        <authorList>
            <person name="Weist P."/>
        </authorList>
    </citation>
    <scope>NUCLEOTIDE SEQUENCE</scope>
</reference>
<dbReference type="AlphaFoldDB" id="A0A9N7Z5W9"/>
<protein>
    <submittedName>
        <fullName evidence="1">Uncharacterized protein</fullName>
    </submittedName>
</protein>
<keyword evidence="2" id="KW-1185">Reference proteome</keyword>
<gene>
    <name evidence="1" type="ORF">PLEPLA_LOCUS39150</name>
</gene>
<dbReference type="EMBL" id="CADEAL010004090">
    <property type="protein sequence ID" value="CAB1451456.1"/>
    <property type="molecule type" value="Genomic_DNA"/>
</dbReference>
<proteinExistence type="predicted"/>
<organism evidence="1 2">
    <name type="scientific">Pleuronectes platessa</name>
    <name type="common">European plaice</name>
    <dbReference type="NCBI Taxonomy" id="8262"/>
    <lineage>
        <taxon>Eukaryota</taxon>
        <taxon>Metazoa</taxon>
        <taxon>Chordata</taxon>
        <taxon>Craniata</taxon>
        <taxon>Vertebrata</taxon>
        <taxon>Euteleostomi</taxon>
        <taxon>Actinopterygii</taxon>
        <taxon>Neopterygii</taxon>
        <taxon>Teleostei</taxon>
        <taxon>Neoteleostei</taxon>
        <taxon>Acanthomorphata</taxon>
        <taxon>Carangaria</taxon>
        <taxon>Pleuronectiformes</taxon>
        <taxon>Pleuronectoidei</taxon>
        <taxon>Pleuronectidae</taxon>
        <taxon>Pleuronectes</taxon>
    </lineage>
</organism>
<name>A0A9N7Z5W9_PLEPL</name>
<comment type="caution">
    <text evidence="1">The sequence shown here is derived from an EMBL/GenBank/DDBJ whole genome shotgun (WGS) entry which is preliminary data.</text>
</comment>
<accession>A0A9N7Z5W9</accession>
<dbReference type="Proteomes" id="UP001153269">
    <property type="component" value="Unassembled WGS sequence"/>
</dbReference>
<evidence type="ECO:0000313" key="1">
    <source>
        <dbReference type="EMBL" id="CAB1451456.1"/>
    </source>
</evidence>
<sequence length="144" mass="16004">MNQPSRWERSVKEMSTFIHPIVVSSRRTIRLSPDLTPDTRRAPFFPSPLSCHLVDSPPCPGTACSSSSICGAFDPDRRMNIPPVFLFLGDHQLISEHLNMTVARAGESTSVERDSSVIDLWACVLTNAMPPERRLCLRVGRVTA</sequence>